<accession>A0A2P8H3J1</accession>
<evidence type="ECO:0000256" key="3">
    <source>
        <dbReference type="ARBA" id="ARBA00022692"/>
    </source>
</evidence>
<dbReference type="EMBL" id="PYAT01000004">
    <property type="protein sequence ID" value="PSL40773.1"/>
    <property type="molecule type" value="Genomic_DNA"/>
</dbReference>
<name>A0A2P8H3J1_9BACL</name>
<feature type="domain" description="DUF2179" evidence="7">
    <location>
        <begin position="114"/>
        <end position="166"/>
    </location>
</feature>
<dbReference type="PANTHER" id="PTHR40060">
    <property type="entry name" value="UPF0316 PROTEIN YEBE"/>
    <property type="match status" value="1"/>
</dbReference>
<feature type="transmembrane region" description="Helical" evidence="6">
    <location>
        <begin position="6"/>
        <end position="29"/>
    </location>
</feature>
<dbReference type="NCBIfam" id="NF003194">
    <property type="entry name" value="PRK04164.1-5"/>
    <property type="match status" value="1"/>
</dbReference>
<keyword evidence="2 6" id="KW-1003">Cell membrane</keyword>
<dbReference type="InterPro" id="IPR022930">
    <property type="entry name" value="UPF0316"/>
</dbReference>
<dbReference type="OrthoDB" id="48231at2"/>
<comment type="similarity">
    <text evidence="6">Belongs to the UPF0316 family.</text>
</comment>
<keyword evidence="4 6" id="KW-1133">Transmembrane helix</keyword>
<evidence type="ECO:0000256" key="2">
    <source>
        <dbReference type="ARBA" id="ARBA00022475"/>
    </source>
</evidence>
<evidence type="ECO:0000313" key="9">
    <source>
        <dbReference type="EMBL" id="PSL40773.1"/>
    </source>
</evidence>
<dbReference type="CDD" id="cd16381">
    <property type="entry name" value="YitT_C_like_1"/>
    <property type="match status" value="1"/>
</dbReference>
<organism evidence="9 10">
    <name type="scientific">Planomicrobium soli</name>
    <dbReference type="NCBI Taxonomy" id="1176648"/>
    <lineage>
        <taxon>Bacteria</taxon>
        <taxon>Bacillati</taxon>
        <taxon>Bacillota</taxon>
        <taxon>Bacilli</taxon>
        <taxon>Bacillales</taxon>
        <taxon>Caryophanaceae</taxon>
        <taxon>Planomicrobium</taxon>
    </lineage>
</organism>
<feature type="domain" description="DUF5698" evidence="8">
    <location>
        <begin position="24"/>
        <end position="80"/>
    </location>
</feature>
<proteinExistence type="inferred from homology"/>
<dbReference type="InterPro" id="IPR044035">
    <property type="entry name" value="DUF5698"/>
</dbReference>
<reference evidence="9 10" key="1">
    <citation type="submission" date="2018-03" db="EMBL/GenBank/DDBJ databases">
        <title>Genomic Encyclopedia of Type Strains, Phase III (KMG-III): the genomes of soil and plant-associated and newly described type strains.</title>
        <authorList>
            <person name="Whitman W."/>
        </authorList>
    </citation>
    <scope>NUCLEOTIDE SEQUENCE [LARGE SCALE GENOMIC DNA]</scope>
    <source>
        <strain evidence="9 10">CGMCC 1.12259</strain>
    </source>
</reference>
<evidence type="ECO:0000256" key="4">
    <source>
        <dbReference type="ARBA" id="ARBA00022989"/>
    </source>
</evidence>
<evidence type="ECO:0000256" key="1">
    <source>
        <dbReference type="ARBA" id="ARBA00004651"/>
    </source>
</evidence>
<gene>
    <name evidence="9" type="ORF">B0H99_104235</name>
</gene>
<evidence type="ECO:0000259" key="7">
    <source>
        <dbReference type="Pfam" id="PF10035"/>
    </source>
</evidence>
<evidence type="ECO:0000256" key="5">
    <source>
        <dbReference type="ARBA" id="ARBA00023136"/>
    </source>
</evidence>
<feature type="transmembrane region" description="Helical" evidence="6">
    <location>
        <begin position="63"/>
        <end position="83"/>
    </location>
</feature>
<dbReference type="Pfam" id="PF10035">
    <property type="entry name" value="DUF2179"/>
    <property type="match status" value="1"/>
</dbReference>
<dbReference type="RefSeq" id="WP_106532982.1">
    <property type="nucleotide sequence ID" value="NZ_PYAT01000004.1"/>
</dbReference>
<keyword evidence="5 6" id="KW-0472">Membrane</keyword>
<evidence type="ECO:0000313" key="10">
    <source>
        <dbReference type="Proteomes" id="UP000242682"/>
    </source>
</evidence>
<comment type="caution">
    <text evidence="9">The sequence shown here is derived from an EMBL/GenBank/DDBJ whole genome shotgun (WGS) entry which is preliminary data.</text>
</comment>
<dbReference type="Pfam" id="PF18955">
    <property type="entry name" value="DUF5698"/>
    <property type="match status" value="1"/>
</dbReference>
<keyword evidence="10" id="KW-1185">Reference proteome</keyword>
<sequence length="181" mass="20111">MGLNPILLVFIIFTISIVYVTLSTVRMILMMKGYRYLAAALSVLEVIINILGLGLVLENISQIQNLISYAAGFGAGIIVGSVIEDKLTLGYVTASVVSPENSDKLSKQLREKGYGVTDWETNGHEGKRRSLQILTPKKHELKLYQTIKELEPQAFVVANDSKTIHGGFWIRTIKRGRLFNS</sequence>
<comment type="subcellular location">
    <subcellularLocation>
        <location evidence="1 6">Cell membrane</location>
        <topology evidence="1 6">Multi-pass membrane protein</topology>
    </subcellularLocation>
</comment>
<dbReference type="PANTHER" id="PTHR40060:SF1">
    <property type="entry name" value="UPF0316 PROTEIN YEBE"/>
    <property type="match status" value="1"/>
</dbReference>
<dbReference type="InterPro" id="IPR019264">
    <property type="entry name" value="DUF2179"/>
</dbReference>
<dbReference type="GO" id="GO:0005886">
    <property type="term" value="C:plasma membrane"/>
    <property type="evidence" value="ECO:0007669"/>
    <property type="project" value="UniProtKB-SubCell"/>
</dbReference>
<keyword evidence="3 6" id="KW-0812">Transmembrane</keyword>
<evidence type="ECO:0000259" key="8">
    <source>
        <dbReference type="Pfam" id="PF18955"/>
    </source>
</evidence>
<evidence type="ECO:0000256" key="6">
    <source>
        <dbReference type="HAMAP-Rule" id="MF_01515"/>
    </source>
</evidence>
<dbReference type="HAMAP" id="MF_01515">
    <property type="entry name" value="UPF0316"/>
    <property type="match status" value="1"/>
</dbReference>
<feature type="transmembrane region" description="Helical" evidence="6">
    <location>
        <begin position="36"/>
        <end position="57"/>
    </location>
</feature>
<dbReference type="AlphaFoldDB" id="A0A2P8H3J1"/>
<dbReference type="Proteomes" id="UP000242682">
    <property type="component" value="Unassembled WGS sequence"/>
</dbReference>
<protein>
    <recommendedName>
        <fullName evidence="6">UPF0316 protein B0H99_104235</fullName>
    </recommendedName>
</protein>